<dbReference type="InterPro" id="IPR001296">
    <property type="entry name" value="Glyco_trans_1"/>
</dbReference>
<sequence length="385" mass="44037">MKLIIFDGTFKTTTFINRLIQGLVNHDVEVYVLGFNEEVNEKLKGVHYVGLGSSQSRIKFAWTSLKWGLKHGNLLKAIRLLTKEKKSELKRQNLSAALEQIQPDLIQVQWVSNISLFEEHLNKKEFKFILSQRGFQTNVRPFVNQKSFEYLHKWLPEFDGFHSVSKAISKVGDDLYTHPNKIDQVVYTGLDLAEFNFQSEVIKNETLQLISVGRSHWIKGYNYVIKACSILRQKGIDFKYTIVGALGDEELLFLIDDMGLRDKVILTPKSPQTKVFEMMKASDLFLLPSLEEGIANVAVEAMALGTPVISTDCGGMEELTTHGEEGWIVPKRDAEAMAEQVLSFSKLEEDEIRLIKVAARQKVEQQHNERQMVEGMLRLYNRVIE</sequence>
<proteinExistence type="predicted"/>
<dbReference type="CDD" id="cd03801">
    <property type="entry name" value="GT4_PimA-like"/>
    <property type="match status" value="1"/>
</dbReference>
<dbReference type="PANTHER" id="PTHR12526:SF630">
    <property type="entry name" value="GLYCOSYLTRANSFERASE"/>
    <property type="match status" value="1"/>
</dbReference>
<dbReference type="PANTHER" id="PTHR12526">
    <property type="entry name" value="GLYCOSYLTRANSFERASE"/>
    <property type="match status" value="1"/>
</dbReference>
<comment type="caution">
    <text evidence="2">The sequence shown here is derived from an EMBL/GenBank/DDBJ whole genome shotgun (WGS) entry which is preliminary data.</text>
</comment>
<dbReference type="Proteomes" id="UP001199314">
    <property type="component" value="Unassembled WGS sequence"/>
</dbReference>
<dbReference type="RefSeq" id="WP_224461774.1">
    <property type="nucleotide sequence ID" value="NZ_JAIQZE010000012.1"/>
</dbReference>
<keyword evidence="3" id="KW-1185">Reference proteome</keyword>
<dbReference type="SUPFAM" id="SSF53756">
    <property type="entry name" value="UDP-Glycosyltransferase/glycogen phosphorylase"/>
    <property type="match status" value="1"/>
</dbReference>
<feature type="domain" description="Glycosyl transferase family 1" evidence="1">
    <location>
        <begin position="194"/>
        <end position="358"/>
    </location>
</feature>
<evidence type="ECO:0000259" key="1">
    <source>
        <dbReference type="Pfam" id="PF00534"/>
    </source>
</evidence>
<dbReference type="Gene3D" id="3.40.50.2000">
    <property type="entry name" value="Glycogen Phosphorylase B"/>
    <property type="match status" value="2"/>
</dbReference>
<dbReference type="EMBL" id="JAIQZE010000012">
    <property type="protein sequence ID" value="MBZ9779437.1"/>
    <property type="molecule type" value="Genomic_DNA"/>
</dbReference>
<protein>
    <submittedName>
        <fullName evidence="2">Glycosyltransferase family 4 protein</fullName>
    </submittedName>
</protein>
<accession>A0ABS7XKC3</accession>
<evidence type="ECO:0000313" key="3">
    <source>
        <dbReference type="Proteomes" id="UP001199314"/>
    </source>
</evidence>
<dbReference type="Pfam" id="PF00534">
    <property type="entry name" value="Glycos_transf_1"/>
    <property type="match status" value="1"/>
</dbReference>
<name>A0ABS7XKC3_9FLAO</name>
<gene>
    <name evidence="2" type="ORF">LB452_10940</name>
</gene>
<evidence type="ECO:0000313" key="2">
    <source>
        <dbReference type="EMBL" id="MBZ9779437.1"/>
    </source>
</evidence>
<organism evidence="2 3">
    <name type="scientific">Psychroflexus longus</name>
    <dbReference type="NCBI Taxonomy" id="2873596"/>
    <lineage>
        <taxon>Bacteria</taxon>
        <taxon>Pseudomonadati</taxon>
        <taxon>Bacteroidota</taxon>
        <taxon>Flavobacteriia</taxon>
        <taxon>Flavobacteriales</taxon>
        <taxon>Flavobacteriaceae</taxon>
        <taxon>Psychroflexus</taxon>
    </lineage>
</organism>
<reference evidence="3" key="1">
    <citation type="submission" date="2023-07" db="EMBL/GenBank/DDBJ databases">
        <title>Novel species isolated from saline lakes on Tibetan Plateau.</title>
        <authorList>
            <person name="Lu H."/>
        </authorList>
    </citation>
    <scope>NUCLEOTIDE SEQUENCE [LARGE SCALE GENOMIC DNA]</scope>
    <source>
        <strain evidence="3">CAK8W</strain>
    </source>
</reference>